<comment type="caution">
    <text evidence="1">The sequence shown here is derived from an EMBL/GenBank/DDBJ whole genome shotgun (WGS) entry which is preliminary data.</text>
</comment>
<keyword evidence="2" id="KW-1185">Reference proteome</keyword>
<accession>A0AAV7IVL9</accession>
<sequence length="506" mass="59686">MYLINCHKLYKIVIHIAKNNLVMGTVEYETSVRLPISQKIFDLMIESFSKDHQDKSLILHYNDTIFPNSDSSAYPSYRLAGNTFQLKQCIHRLNLLKVIVCKKNKEEKTTNKEDNNPNSITKVMFIPFTRTTAKETIAEASDKFSTIQDLIIRYTLYKRNNIRVCVEKISQPQGGAYYFSAEIEYDRDYTKINYEEFTKIENTFWDLLSSTYLSKFYHLLDTNAMYNYVELSQLLNIPCRKFSPIHEYSCNLIDYKLKYKFDGYKGRMINNNLKKNTIIFWDDMHNTGEISSGFLNEFPHVIFQYEVITDKRWIIFTDIIGVIFHKQLYMPEPNDVLEFFSSFPKREINHPLLDDSLNCRSFNFVIPDGHVSDQVALSDEFQIGVQFVIQDGDDFDYFSASFIDQTDGFIIVCNNREYKYKIPTLDVRIKSEMAYLDESLTPIFEKKLSASFLLNPQSIYEITLRKGQVLILRERFERQFTSNSDEFEAFKRELEFMSQQLRSLQQ</sequence>
<dbReference type="AlphaFoldDB" id="A0AAV7IVL9"/>
<proteinExistence type="predicted"/>
<protein>
    <submittedName>
        <fullName evidence="1">Uncharacterized protein</fullName>
    </submittedName>
</protein>
<gene>
    <name evidence="1" type="ORF">KQX54_014417</name>
</gene>
<name>A0AAV7IVL9_COTGL</name>
<reference evidence="1 2" key="1">
    <citation type="journal article" date="2021" name="J. Hered.">
        <title>A chromosome-level genome assembly of the parasitoid wasp, Cotesia glomerata (Hymenoptera: Braconidae).</title>
        <authorList>
            <person name="Pinto B.J."/>
            <person name="Weis J.J."/>
            <person name="Gamble T."/>
            <person name="Ode P.J."/>
            <person name="Paul R."/>
            <person name="Zaspel J.M."/>
        </authorList>
    </citation>
    <scope>NUCLEOTIDE SEQUENCE [LARGE SCALE GENOMIC DNA]</scope>
    <source>
        <strain evidence="1">CgM1</strain>
    </source>
</reference>
<dbReference type="EMBL" id="JAHXZJ010000747">
    <property type="protein sequence ID" value="KAH0558108.1"/>
    <property type="molecule type" value="Genomic_DNA"/>
</dbReference>
<organism evidence="1 2">
    <name type="scientific">Cotesia glomerata</name>
    <name type="common">Lepidopteran parasitic wasp</name>
    <name type="synonym">Apanteles glomeratus</name>
    <dbReference type="NCBI Taxonomy" id="32391"/>
    <lineage>
        <taxon>Eukaryota</taxon>
        <taxon>Metazoa</taxon>
        <taxon>Ecdysozoa</taxon>
        <taxon>Arthropoda</taxon>
        <taxon>Hexapoda</taxon>
        <taxon>Insecta</taxon>
        <taxon>Pterygota</taxon>
        <taxon>Neoptera</taxon>
        <taxon>Endopterygota</taxon>
        <taxon>Hymenoptera</taxon>
        <taxon>Apocrita</taxon>
        <taxon>Ichneumonoidea</taxon>
        <taxon>Braconidae</taxon>
        <taxon>Microgastrinae</taxon>
        <taxon>Cotesia</taxon>
    </lineage>
</organism>
<evidence type="ECO:0000313" key="2">
    <source>
        <dbReference type="Proteomes" id="UP000826195"/>
    </source>
</evidence>
<evidence type="ECO:0000313" key="1">
    <source>
        <dbReference type="EMBL" id="KAH0558108.1"/>
    </source>
</evidence>
<dbReference type="Proteomes" id="UP000826195">
    <property type="component" value="Unassembled WGS sequence"/>
</dbReference>